<feature type="region of interest" description="Disordered" evidence="1">
    <location>
        <begin position="88"/>
        <end position="108"/>
    </location>
</feature>
<proteinExistence type="predicted"/>
<keyword evidence="3" id="KW-1185">Reference proteome</keyword>
<dbReference type="AlphaFoldDB" id="A0A6J5FBA6"/>
<accession>A0A6J5FBA6</accession>
<gene>
    <name evidence="2" type="ORF">LMG29542_07893</name>
</gene>
<evidence type="ECO:0000313" key="2">
    <source>
        <dbReference type="EMBL" id="CAB3774516.1"/>
    </source>
</evidence>
<feature type="compositionally biased region" description="Basic and acidic residues" evidence="1">
    <location>
        <begin position="92"/>
        <end position="102"/>
    </location>
</feature>
<dbReference type="EMBL" id="CADIKH010000127">
    <property type="protein sequence ID" value="CAB3774516.1"/>
    <property type="molecule type" value="Genomic_DNA"/>
</dbReference>
<feature type="region of interest" description="Disordered" evidence="1">
    <location>
        <begin position="197"/>
        <end position="216"/>
    </location>
</feature>
<sequence length="216" mass="23220">MESFVLPEDAIHLGDVLQGEEAASYNGWAGRTILLVCEIGTEAGDPENDLRQRWRLQRSLRHAMYAAYGVPLDRLKWDFARQVAVEPGQQRRIQDAPVDHGKQPSGTREPVEIAKLPCSTRQPLLSTRCHDSIVQRRAYHVKGSNASSWVRVGTEVSNIHSRGSTPSATSSSSVRHPAVLYCAGRAAGETAPARIAASGLQGAQSCGPSPGSAIGS</sequence>
<organism evidence="2 3">
    <name type="scientific">Paraburkholderia humisilvae</name>
    <dbReference type="NCBI Taxonomy" id="627669"/>
    <lineage>
        <taxon>Bacteria</taxon>
        <taxon>Pseudomonadati</taxon>
        <taxon>Pseudomonadota</taxon>
        <taxon>Betaproteobacteria</taxon>
        <taxon>Burkholderiales</taxon>
        <taxon>Burkholderiaceae</taxon>
        <taxon>Paraburkholderia</taxon>
    </lineage>
</organism>
<evidence type="ECO:0000256" key="1">
    <source>
        <dbReference type="SAM" id="MobiDB-lite"/>
    </source>
</evidence>
<evidence type="ECO:0000313" key="3">
    <source>
        <dbReference type="Proteomes" id="UP000494363"/>
    </source>
</evidence>
<reference evidence="2 3" key="1">
    <citation type="submission" date="2020-04" db="EMBL/GenBank/DDBJ databases">
        <authorList>
            <person name="De Canck E."/>
        </authorList>
    </citation>
    <scope>NUCLEOTIDE SEQUENCE [LARGE SCALE GENOMIC DNA]</scope>
    <source>
        <strain evidence="2 3">LMG 29542</strain>
    </source>
</reference>
<protein>
    <submittedName>
        <fullName evidence="2">Uncharacterized protein</fullName>
    </submittedName>
</protein>
<dbReference type="Proteomes" id="UP000494363">
    <property type="component" value="Unassembled WGS sequence"/>
</dbReference>
<name>A0A6J5FBA6_9BURK</name>